<dbReference type="InterPro" id="IPR036526">
    <property type="entry name" value="C-N_Hydrolase_sf"/>
</dbReference>
<dbReference type="Pfam" id="PF00795">
    <property type="entry name" value="CN_hydrolase"/>
    <property type="match status" value="1"/>
</dbReference>
<evidence type="ECO:0000313" key="4">
    <source>
        <dbReference type="Proteomes" id="UP000269544"/>
    </source>
</evidence>
<gene>
    <name evidence="3" type="primary">ramA</name>
    <name evidence="3" type="ORF">NCTC13079_00087</name>
</gene>
<sequence>MKVALIQAPIGPMRVEENRASVLSLLAQAMESKPDVIVLPEMWNTGFYPEVLVREDDYAADRLKVEMAAFARKHRVALVGGSLTEIVDGARVNRAYVFDKTGRIVSTYDKAHLFSPGGEHEVFRAGDRSCRFPLTGVACGMVLCYDLRFPEWVRLAVRGESKILFVPMAWHLSRIEHMHLFARARAVENQCFVVATNCTKLGDYPAMGGGGSCVFAPDGRALVMADQAPGVFVAELDLGEVEAEKAFFDLWKERRSDIYGDLSV</sequence>
<dbReference type="SUPFAM" id="SSF56317">
    <property type="entry name" value="Carbon-nitrogen hydrolase"/>
    <property type="match status" value="1"/>
</dbReference>
<dbReference type="AlphaFoldDB" id="A0A3S4YUD3"/>
<evidence type="ECO:0000313" key="3">
    <source>
        <dbReference type="EMBL" id="VEJ34310.1"/>
    </source>
</evidence>
<dbReference type="EMBL" id="LR134523">
    <property type="protein sequence ID" value="VEJ34310.1"/>
    <property type="molecule type" value="Genomic_DNA"/>
</dbReference>
<dbReference type="PROSITE" id="PS50263">
    <property type="entry name" value="CN_HYDROLASE"/>
    <property type="match status" value="1"/>
</dbReference>
<feature type="domain" description="CN hydrolase" evidence="2">
    <location>
        <begin position="1"/>
        <end position="238"/>
    </location>
</feature>
<protein>
    <submittedName>
        <fullName evidence="3">(R)-stereoselective amidase</fullName>
        <ecNumber evidence="3">3.5.1.100</ecNumber>
    </submittedName>
</protein>
<dbReference type="InterPro" id="IPR003010">
    <property type="entry name" value="C-N_Hydrolase"/>
</dbReference>
<accession>A0A3S4YUD3</accession>
<dbReference type="PANTHER" id="PTHR23088">
    <property type="entry name" value="NITRILASE-RELATED"/>
    <property type="match status" value="1"/>
</dbReference>
<keyword evidence="3" id="KW-0378">Hydrolase</keyword>
<dbReference type="Proteomes" id="UP000269544">
    <property type="component" value="Chromosome"/>
</dbReference>
<dbReference type="RefSeq" id="WP_164715153.1">
    <property type="nucleotide sequence ID" value="NZ_LR134523.1"/>
</dbReference>
<name>A0A3S4YUD3_9FIRM</name>
<dbReference type="KEGG" id="piv:NCTC13079_00087"/>
<reference evidence="3 4" key="1">
    <citation type="submission" date="2018-12" db="EMBL/GenBank/DDBJ databases">
        <authorList>
            <consortium name="Pathogen Informatics"/>
        </authorList>
    </citation>
    <scope>NUCLEOTIDE SEQUENCE [LARGE SCALE GENOMIC DNA]</scope>
    <source>
        <strain evidence="3 4">NCTC13079</strain>
    </source>
</reference>
<evidence type="ECO:0000259" key="2">
    <source>
        <dbReference type="PROSITE" id="PS50263"/>
    </source>
</evidence>
<proteinExistence type="inferred from homology"/>
<comment type="similarity">
    <text evidence="1">Belongs to the carbon-nitrogen hydrolase superfamily. NIT1/NIT2 family.</text>
</comment>
<dbReference type="Gene3D" id="3.60.110.10">
    <property type="entry name" value="Carbon-nitrogen hydrolase"/>
    <property type="match status" value="1"/>
</dbReference>
<dbReference type="PANTHER" id="PTHR23088:SF27">
    <property type="entry name" value="DEAMINATED GLUTATHIONE AMIDASE"/>
    <property type="match status" value="1"/>
</dbReference>
<evidence type="ECO:0000256" key="1">
    <source>
        <dbReference type="ARBA" id="ARBA00010613"/>
    </source>
</evidence>
<keyword evidence="4" id="KW-1185">Reference proteome</keyword>
<dbReference type="EC" id="3.5.1.100" evidence="3"/>
<dbReference type="GO" id="GO:0016787">
    <property type="term" value="F:hydrolase activity"/>
    <property type="evidence" value="ECO:0007669"/>
    <property type="project" value="UniProtKB-KW"/>
</dbReference>
<organism evidence="3 4">
    <name type="scientific">Aedoeadaptatus ivorii</name>
    <dbReference type="NCBI Taxonomy" id="54006"/>
    <lineage>
        <taxon>Bacteria</taxon>
        <taxon>Bacillati</taxon>
        <taxon>Bacillota</taxon>
        <taxon>Tissierellia</taxon>
        <taxon>Tissierellales</taxon>
        <taxon>Peptoniphilaceae</taxon>
        <taxon>Aedoeadaptatus</taxon>
    </lineage>
</organism>